<name>A0A366M555_9ACTN</name>
<proteinExistence type="predicted"/>
<dbReference type="EMBL" id="QMEY01000002">
    <property type="protein sequence ID" value="RBQ20734.1"/>
    <property type="molecule type" value="Genomic_DNA"/>
</dbReference>
<reference evidence="1 2" key="1">
    <citation type="submission" date="2018-06" db="EMBL/GenBank/DDBJ databases">
        <title>Sphaerisporangium craniellae sp. nov., isolated from a marine sponge in the South China Sea.</title>
        <authorList>
            <person name="Li L."/>
        </authorList>
    </citation>
    <scope>NUCLEOTIDE SEQUENCE [LARGE SCALE GENOMIC DNA]</scope>
    <source>
        <strain evidence="1 2">LHW63015</strain>
    </source>
</reference>
<accession>A0A366M555</accession>
<evidence type="ECO:0000313" key="2">
    <source>
        <dbReference type="Proteomes" id="UP000253303"/>
    </source>
</evidence>
<dbReference type="AlphaFoldDB" id="A0A366M555"/>
<sequence length="73" mass="8297">MLPQSAAPPVAHVYLWARLWMTTWHFRGGETLRYAADGRTRAEVRDFVVGGRISEVLGLEEAPVVVLDNIRYQ</sequence>
<protein>
    <submittedName>
        <fullName evidence="1">Uncharacterized protein</fullName>
    </submittedName>
</protein>
<comment type="caution">
    <text evidence="1">The sequence shown here is derived from an EMBL/GenBank/DDBJ whole genome shotgun (WGS) entry which is preliminary data.</text>
</comment>
<dbReference type="Proteomes" id="UP000253303">
    <property type="component" value="Unassembled WGS sequence"/>
</dbReference>
<gene>
    <name evidence="1" type="ORF">DP939_06550</name>
</gene>
<organism evidence="1 2">
    <name type="scientific">Spongiactinospora rosea</name>
    <dbReference type="NCBI Taxonomy" id="2248750"/>
    <lineage>
        <taxon>Bacteria</taxon>
        <taxon>Bacillati</taxon>
        <taxon>Actinomycetota</taxon>
        <taxon>Actinomycetes</taxon>
        <taxon>Streptosporangiales</taxon>
        <taxon>Streptosporangiaceae</taxon>
        <taxon>Spongiactinospora</taxon>
    </lineage>
</organism>
<evidence type="ECO:0000313" key="1">
    <source>
        <dbReference type="EMBL" id="RBQ20734.1"/>
    </source>
</evidence>
<keyword evidence="2" id="KW-1185">Reference proteome</keyword>